<dbReference type="EMBL" id="CP023004">
    <property type="protein sequence ID" value="AWI09700.1"/>
    <property type="molecule type" value="Genomic_DNA"/>
</dbReference>
<protein>
    <recommendedName>
        <fullName evidence="2">Metallo-beta-lactamase domain-containing protein</fullName>
    </recommendedName>
</protein>
<organism evidence="3 4">
    <name type="scientific">Ereboglobus luteus</name>
    <dbReference type="NCBI Taxonomy" id="1796921"/>
    <lineage>
        <taxon>Bacteria</taxon>
        <taxon>Pseudomonadati</taxon>
        <taxon>Verrucomicrobiota</taxon>
        <taxon>Opitutia</taxon>
        <taxon>Opitutales</taxon>
        <taxon>Opitutaceae</taxon>
        <taxon>Ereboglobus</taxon>
    </lineage>
</organism>
<sequence length="304" mass="33292">MEIANGIHLLKCPLDSLWTGVFVLAREKLVVIDTAFDHSMTDVVLPYIKKLGRDPADIDLVVNTHIHGDHIGGNARLMRETKAKFAAHKLARERLANPYFHLNKIRSRFAPLVPFQEIKSGLNPQEIDIDLEHDQEIDLGDSKLRVLHTPGHAVEGICLHDSASGILFTGDALQGRGTMSTGVGLYFDLDAYLLAIASVEAALAQDNVSMIAASHPFDPISGLVPVAECADFLKLCRDTSDNYDKIIREYMAEHGDSPDLREAVRCMLAHAGITTTPGVPVLAYHTAAAHLAKIDPSRQWGEPL</sequence>
<feature type="domain" description="Metallo-beta-lactamase" evidence="2">
    <location>
        <begin position="16"/>
        <end position="215"/>
    </location>
</feature>
<dbReference type="PANTHER" id="PTHR42951:SF4">
    <property type="entry name" value="ACYL-COENZYME A THIOESTERASE MBLAC2"/>
    <property type="match status" value="1"/>
</dbReference>
<evidence type="ECO:0000313" key="3">
    <source>
        <dbReference type="EMBL" id="AWI09700.1"/>
    </source>
</evidence>
<comment type="similarity">
    <text evidence="1">Belongs to the metallo-beta-lactamase superfamily. Class-B beta-lactamase family.</text>
</comment>
<dbReference type="SUPFAM" id="SSF56281">
    <property type="entry name" value="Metallo-hydrolase/oxidoreductase"/>
    <property type="match status" value="1"/>
</dbReference>
<dbReference type="SMART" id="SM00849">
    <property type="entry name" value="Lactamase_B"/>
    <property type="match status" value="1"/>
</dbReference>
<proteinExistence type="inferred from homology"/>
<evidence type="ECO:0000259" key="2">
    <source>
        <dbReference type="SMART" id="SM00849"/>
    </source>
</evidence>
<name>A0A2U8E4F7_9BACT</name>
<dbReference type="Pfam" id="PF00753">
    <property type="entry name" value="Lactamase_B"/>
    <property type="match status" value="1"/>
</dbReference>
<reference evidence="3 4" key="1">
    <citation type="journal article" date="2018" name="Syst. Appl. Microbiol.">
        <title>Ereboglobus luteus gen. nov. sp. nov. from cockroach guts, and new insights into the oxygen relationship of the genera Opitutus and Didymococcus (Verrucomicrobia: Opitutaceae).</title>
        <authorList>
            <person name="Tegtmeier D."/>
            <person name="Belitz A."/>
            <person name="Radek R."/>
            <person name="Heimerl T."/>
            <person name="Brune A."/>
        </authorList>
    </citation>
    <scope>NUCLEOTIDE SEQUENCE [LARGE SCALE GENOMIC DNA]</scope>
    <source>
        <strain evidence="3 4">Ho45</strain>
    </source>
</reference>
<dbReference type="InterPro" id="IPR036866">
    <property type="entry name" value="RibonucZ/Hydroxyglut_hydro"/>
</dbReference>
<dbReference type="Gene3D" id="3.60.15.10">
    <property type="entry name" value="Ribonuclease Z/Hydroxyacylglutathione hydrolase-like"/>
    <property type="match status" value="1"/>
</dbReference>
<dbReference type="OrthoDB" id="9802248at2"/>
<evidence type="ECO:0000256" key="1">
    <source>
        <dbReference type="ARBA" id="ARBA00005250"/>
    </source>
</evidence>
<dbReference type="KEGG" id="elut:CKA38_10955"/>
<dbReference type="GO" id="GO:0017001">
    <property type="term" value="P:antibiotic catabolic process"/>
    <property type="evidence" value="ECO:0007669"/>
    <property type="project" value="UniProtKB-ARBA"/>
</dbReference>
<dbReference type="InterPro" id="IPR001279">
    <property type="entry name" value="Metallo-B-lactamas"/>
</dbReference>
<evidence type="ECO:0000313" key="4">
    <source>
        <dbReference type="Proteomes" id="UP000244896"/>
    </source>
</evidence>
<accession>A0A2U8E4F7</accession>
<dbReference type="AlphaFoldDB" id="A0A2U8E4F7"/>
<dbReference type="Proteomes" id="UP000244896">
    <property type="component" value="Chromosome"/>
</dbReference>
<dbReference type="RefSeq" id="WP_108825513.1">
    <property type="nucleotide sequence ID" value="NZ_CP023004.1"/>
</dbReference>
<gene>
    <name evidence="3" type="ORF">CKA38_10955</name>
</gene>
<dbReference type="PANTHER" id="PTHR42951">
    <property type="entry name" value="METALLO-BETA-LACTAMASE DOMAIN-CONTAINING"/>
    <property type="match status" value="1"/>
</dbReference>
<dbReference type="InterPro" id="IPR050855">
    <property type="entry name" value="NDM-1-like"/>
</dbReference>
<keyword evidence="4" id="KW-1185">Reference proteome</keyword>